<evidence type="ECO:0000256" key="9">
    <source>
        <dbReference type="PROSITE-ProRule" id="PRU00282"/>
    </source>
</evidence>
<evidence type="ECO:0000313" key="11">
    <source>
        <dbReference type="EMBL" id="CAD9940681.1"/>
    </source>
</evidence>
<evidence type="ECO:0000256" key="4">
    <source>
        <dbReference type="ARBA" id="ARBA00022692"/>
    </source>
</evidence>
<evidence type="ECO:0008006" key="12">
    <source>
        <dbReference type="Google" id="ProtNLM"/>
    </source>
</evidence>
<dbReference type="AlphaFoldDB" id="A0A7S2Y5M5"/>
<keyword evidence="5" id="KW-0677">Repeat</keyword>
<dbReference type="EMBL" id="HBHT01001064">
    <property type="protein sequence ID" value="CAD9940681.1"/>
    <property type="molecule type" value="Transcribed_RNA"/>
</dbReference>
<feature type="repeat" description="Solcar" evidence="9">
    <location>
        <begin position="13"/>
        <end position="98"/>
    </location>
</feature>
<gene>
    <name evidence="11" type="ORF">APAL1065_LOCUS668</name>
</gene>
<dbReference type="Pfam" id="PF00153">
    <property type="entry name" value="Mito_carr"/>
    <property type="match status" value="3"/>
</dbReference>
<keyword evidence="4 9" id="KW-0812">Transmembrane</keyword>
<dbReference type="GO" id="GO:0015227">
    <property type="term" value="F:O-acyl-L-carnitine transmembrane transporter activity"/>
    <property type="evidence" value="ECO:0007669"/>
    <property type="project" value="TreeGrafter"/>
</dbReference>
<keyword evidence="3 10" id="KW-0813">Transport</keyword>
<evidence type="ECO:0000256" key="7">
    <source>
        <dbReference type="ARBA" id="ARBA00023128"/>
    </source>
</evidence>
<dbReference type="PANTHER" id="PTHR45624">
    <property type="entry name" value="MITOCHONDRIAL BASIC AMINO ACIDS TRANSPORTER-RELATED"/>
    <property type="match status" value="1"/>
</dbReference>
<reference evidence="11" key="1">
    <citation type="submission" date="2021-01" db="EMBL/GenBank/DDBJ databases">
        <authorList>
            <person name="Corre E."/>
            <person name="Pelletier E."/>
            <person name="Niang G."/>
            <person name="Scheremetjew M."/>
            <person name="Finn R."/>
            <person name="Kale V."/>
            <person name="Holt S."/>
            <person name="Cochrane G."/>
            <person name="Meng A."/>
            <person name="Brown T."/>
            <person name="Cohen L."/>
        </authorList>
    </citation>
    <scope>NUCLEOTIDE SEQUENCE</scope>
    <source>
        <strain evidence="11">CCMP125</strain>
    </source>
</reference>
<evidence type="ECO:0000256" key="2">
    <source>
        <dbReference type="ARBA" id="ARBA00006375"/>
    </source>
</evidence>
<evidence type="ECO:0000256" key="3">
    <source>
        <dbReference type="ARBA" id="ARBA00022448"/>
    </source>
</evidence>
<dbReference type="GO" id="GO:1902603">
    <property type="term" value="P:carnitine transmembrane transport"/>
    <property type="evidence" value="ECO:0007669"/>
    <property type="project" value="TreeGrafter"/>
</dbReference>
<proteinExistence type="inferred from homology"/>
<dbReference type="PANTHER" id="PTHR45624:SF4">
    <property type="entry name" value="CONGESTED-LIKE TRACHEA PROTEIN-RELATED"/>
    <property type="match status" value="1"/>
</dbReference>
<accession>A0A7S2Y5M5</accession>
<dbReference type="InterPro" id="IPR018108">
    <property type="entry name" value="MCP_transmembrane"/>
</dbReference>
<evidence type="ECO:0000256" key="5">
    <source>
        <dbReference type="ARBA" id="ARBA00022737"/>
    </source>
</evidence>
<comment type="subcellular location">
    <subcellularLocation>
        <location evidence="1">Mitochondrion membrane</location>
        <topology evidence="1">Multi-pass membrane protein</topology>
    </subcellularLocation>
</comment>
<keyword evidence="7" id="KW-0496">Mitochondrion</keyword>
<keyword evidence="8 9" id="KW-0472">Membrane</keyword>
<evidence type="ECO:0000256" key="1">
    <source>
        <dbReference type="ARBA" id="ARBA00004225"/>
    </source>
</evidence>
<organism evidence="11">
    <name type="scientific">Entomoneis paludosa</name>
    <dbReference type="NCBI Taxonomy" id="265537"/>
    <lineage>
        <taxon>Eukaryota</taxon>
        <taxon>Sar</taxon>
        <taxon>Stramenopiles</taxon>
        <taxon>Ochrophyta</taxon>
        <taxon>Bacillariophyta</taxon>
        <taxon>Bacillariophyceae</taxon>
        <taxon>Bacillariophycidae</taxon>
        <taxon>Entomoneidaceae</taxon>
        <taxon>Entomoneis</taxon>
    </lineage>
</organism>
<name>A0A7S2Y5M5_9STRA</name>
<feature type="repeat" description="Solcar" evidence="9">
    <location>
        <begin position="206"/>
        <end position="291"/>
    </location>
</feature>
<comment type="similarity">
    <text evidence="2 10">Belongs to the mitochondrial carrier (TC 2.A.29) family.</text>
</comment>
<dbReference type="GO" id="GO:0031966">
    <property type="term" value="C:mitochondrial membrane"/>
    <property type="evidence" value="ECO:0007669"/>
    <property type="project" value="UniProtKB-SubCell"/>
</dbReference>
<feature type="repeat" description="Solcar" evidence="9">
    <location>
        <begin position="109"/>
        <end position="193"/>
    </location>
</feature>
<dbReference type="InterPro" id="IPR023395">
    <property type="entry name" value="MCP_dom_sf"/>
</dbReference>
<sequence>MSSSEEPPAAKPESALKSFISGGVGGICVVLVGHPLDLIKVRMQTGAAGESASVFGMFANTFAKEGVRGLYRGVSAPLVAVTPMFAVSFWGYDMGQRLVKYTKPDSGELTLIDKCWAGAFSAIPTTAIMAPSERIKCVLQTSSGKYSGMTDCAQALYREGGIRGVFRGTGATLLRDVPGSIAYFGVYEYAKIVMMRLQGYNDMSQLSPIAVLTAGGFAGMACWTVAIPADVLKSRFQSAPEGTYTGLLDVYTKLMKEEGPSALFRGIRPALIRAFPANAACFMGMELSKKMLSFMD</sequence>
<evidence type="ECO:0000256" key="6">
    <source>
        <dbReference type="ARBA" id="ARBA00022989"/>
    </source>
</evidence>
<evidence type="ECO:0000256" key="8">
    <source>
        <dbReference type="ARBA" id="ARBA00023136"/>
    </source>
</evidence>
<dbReference type="SUPFAM" id="SSF103506">
    <property type="entry name" value="Mitochondrial carrier"/>
    <property type="match status" value="1"/>
</dbReference>
<dbReference type="GO" id="GO:0006839">
    <property type="term" value="P:mitochondrial transport"/>
    <property type="evidence" value="ECO:0007669"/>
    <property type="project" value="TreeGrafter"/>
</dbReference>
<dbReference type="PROSITE" id="PS50920">
    <property type="entry name" value="SOLCAR"/>
    <property type="match status" value="3"/>
</dbReference>
<keyword evidence="6" id="KW-1133">Transmembrane helix</keyword>
<evidence type="ECO:0000256" key="10">
    <source>
        <dbReference type="RuleBase" id="RU000488"/>
    </source>
</evidence>
<dbReference type="Gene3D" id="1.50.40.10">
    <property type="entry name" value="Mitochondrial carrier domain"/>
    <property type="match status" value="2"/>
</dbReference>
<dbReference type="InterPro" id="IPR050567">
    <property type="entry name" value="Mitochondrial_Carrier"/>
</dbReference>
<protein>
    <recommendedName>
        <fullName evidence="12">Mitochondrial carrier protein</fullName>
    </recommendedName>
</protein>